<comment type="catalytic activity">
    <reaction evidence="4">
        <text>a (3S)-3-hydroxyacyl-CoA + NAD(+) = a 3-oxoacyl-CoA + NADH + H(+)</text>
        <dbReference type="Rhea" id="RHEA:22432"/>
        <dbReference type="ChEBI" id="CHEBI:15378"/>
        <dbReference type="ChEBI" id="CHEBI:57318"/>
        <dbReference type="ChEBI" id="CHEBI:57540"/>
        <dbReference type="ChEBI" id="CHEBI:57945"/>
        <dbReference type="ChEBI" id="CHEBI:90726"/>
        <dbReference type="EC" id="1.1.1.35"/>
    </reaction>
</comment>
<dbReference type="InterPro" id="IPR006176">
    <property type="entry name" value="3-OHacyl-CoA_DH_NAD-bd"/>
</dbReference>
<name>E1IEZ9_9CHLR</name>
<dbReference type="EMBL" id="ADVR01000078">
    <property type="protein sequence ID" value="EFO80244.1"/>
    <property type="molecule type" value="Genomic_DNA"/>
</dbReference>
<keyword evidence="9" id="KW-1185">Reference proteome</keyword>
<dbReference type="InterPro" id="IPR045004">
    <property type="entry name" value="ECH_dom"/>
</dbReference>
<feature type="domain" description="3-hydroxyacyl-CoA dehydrogenase C-terminal" evidence="5">
    <location>
        <begin position="208"/>
        <end position="307"/>
    </location>
</feature>
<organism evidence="8 9">
    <name type="scientific">Oscillochloris trichoides DG-6</name>
    <dbReference type="NCBI Taxonomy" id="765420"/>
    <lineage>
        <taxon>Bacteria</taxon>
        <taxon>Bacillati</taxon>
        <taxon>Chloroflexota</taxon>
        <taxon>Chloroflexia</taxon>
        <taxon>Chloroflexales</taxon>
        <taxon>Chloroflexineae</taxon>
        <taxon>Oscillochloridaceae</taxon>
        <taxon>Oscillochloris</taxon>
    </lineage>
</organism>
<feature type="domain" description="3-hydroxyacyl-CoA dehydrogenase NAD binding" evidence="6">
    <location>
        <begin position="8"/>
        <end position="204"/>
    </location>
</feature>
<dbReference type="Pfam" id="PF02737">
    <property type="entry name" value="3HCDH_N"/>
    <property type="match status" value="1"/>
</dbReference>
<accession>E1IEZ9</accession>
<evidence type="ECO:0000259" key="7">
    <source>
        <dbReference type="Pfam" id="PF16113"/>
    </source>
</evidence>
<dbReference type="GO" id="GO:0006635">
    <property type="term" value="P:fatty acid beta-oxidation"/>
    <property type="evidence" value="ECO:0007669"/>
    <property type="project" value="UniProtKB-UniPathway"/>
</dbReference>
<dbReference type="InterPro" id="IPR036291">
    <property type="entry name" value="NAD(P)-bd_dom_sf"/>
</dbReference>
<sequence>MPYQIKRVAVIGAGTMGASIAALVAGTGLPVLLLDVPPSKLTPEEEAKGLSLSHPSVRNRFVQGGFERMRKARPANLYNERSASLITLGNTEDDFAKLAECDWIVEVIIEQLGPKQALMERLEAVRKPDAIVTTNTSGIPIAQIAEGRSAEFKAHFFGTHFFNPPRYLKLLELIPGDDVDPTVFANFRAFADDHLGKGVVVCKDRPNFIGNRIIAFAAMSDLGFILQHGYTIEEVDALTGPVVGRPNTATFRLLDVVGTDIMAHVANNLYPAVPDDESRETLRSTDLLDRMVAAGKLGRKSGGGFYKEFKEGGKREFRPLDLTTLDYVPLQGSASVDGFINEAKKIKSLPDRLRWMIKRHVEQPDDRAAALVVQTLLPTMAYAARRLPEIADSVEDVDNAMRWGFAHELGPFQMWDALGVAETADLMQSRGIALPTWVTDLIASGDARFYRDGAAFNVAQGCHVTRPRDERAISLAALKAQGQRIHGNDSASLVDLGDGVLCFEIHSKANSLGGPVIEMLLAAVEELKQDRWVGMVVGNQGARFSAGMDLNDFGGAVMAEAWDDINELVELVQNAFLSLRRNPKPVVTALFAHALGGGCELGMHGAASVASAETYMGLVEVGVGVIPAWGGCKELNRRFIAEAARNGGDVAKALQRAFENIGLAKVATSAHEAKDLGYLRPTDRIVFNQEYLIGEAKREVLRLVAAGYEPPPSEKQCYALGRDGLAMLRVGLYQLAEAGYASPYDQVIADKLAYVLCGGDLSSPQWVDEEYIMALEREQILQLARDPRTLARGKHMLETGKPLRN</sequence>
<dbReference type="PANTHER" id="PTHR48075">
    <property type="entry name" value="3-HYDROXYACYL-COA DEHYDROGENASE FAMILY PROTEIN"/>
    <property type="match status" value="1"/>
</dbReference>
<dbReference type="InterPro" id="IPR006108">
    <property type="entry name" value="3HC_DH_C"/>
</dbReference>
<dbReference type="SUPFAM" id="SSF52096">
    <property type="entry name" value="ClpP/crotonase"/>
    <property type="match status" value="1"/>
</dbReference>
<gene>
    <name evidence="8" type="ORF">OSCT_1900</name>
</gene>
<evidence type="ECO:0000259" key="6">
    <source>
        <dbReference type="Pfam" id="PF02737"/>
    </source>
</evidence>
<protein>
    <submittedName>
        <fullName evidence="8">Uncharacterized protein</fullName>
    </submittedName>
</protein>
<evidence type="ECO:0000313" key="9">
    <source>
        <dbReference type="Proteomes" id="UP000054010"/>
    </source>
</evidence>
<comment type="caution">
    <text evidence="8">The sequence shown here is derived from an EMBL/GenBank/DDBJ whole genome shotgun (WGS) entry which is preliminary data.</text>
</comment>
<dbReference type="UniPathway" id="UPA00659"/>
<dbReference type="Pfam" id="PF16113">
    <property type="entry name" value="ECH_2"/>
    <property type="match status" value="1"/>
</dbReference>
<feature type="domain" description="Enoyl-CoA hydratase/isomerase" evidence="7">
    <location>
        <begin position="505"/>
        <end position="637"/>
    </location>
</feature>
<dbReference type="CDD" id="cd06558">
    <property type="entry name" value="crotonase-like"/>
    <property type="match status" value="1"/>
</dbReference>
<dbReference type="STRING" id="765420.OSCT_1900"/>
<evidence type="ECO:0000256" key="3">
    <source>
        <dbReference type="ARBA" id="ARBA00023027"/>
    </source>
</evidence>
<dbReference type="Pfam" id="PF00725">
    <property type="entry name" value="3HCDH"/>
    <property type="match status" value="1"/>
</dbReference>
<dbReference type="Proteomes" id="UP000054010">
    <property type="component" value="Unassembled WGS sequence"/>
</dbReference>
<dbReference type="AlphaFoldDB" id="E1IEZ9"/>
<dbReference type="Gene3D" id="3.40.50.720">
    <property type="entry name" value="NAD(P)-binding Rossmann-like Domain"/>
    <property type="match status" value="1"/>
</dbReference>
<dbReference type="eggNOG" id="COG1250">
    <property type="taxonomic scope" value="Bacteria"/>
</dbReference>
<proteinExistence type="inferred from homology"/>
<reference evidence="8 9" key="1">
    <citation type="journal article" date="2011" name="J. Bacteriol.">
        <title>Draft genome sequence of the anoxygenic filamentous phototrophic bacterium Oscillochloris trichoides subsp. DG-6.</title>
        <authorList>
            <person name="Kuznetsov B.B."/>
            <person name="Ivanovsky R.N."/>
            <person name="Keppen O.I."/>
            <person name="Sukhacheva M.V."/>
            <person name="Bumazhkin B.K."/>
            <person name="Patutina E.O."/>
            <person name="Beletsky A.V."/>
            <person name="Mardanov A.V."/>
            <person name="Baslerov R.V."/>
            <person name="Panteleeva A.N."/>
            <person name="Kolganova T.V."/>
            <person name="Ravin N.V."/>
            <person name="Skryabin K.G."/>
        </authorList>
    </citation>
    <scope>NUCLEOTIDE SEQUENCE [LARGE SCALE GENOMIC DNA]</scope>
    <source>
        <strain evidence="8 9">DG-6</strain>
    </source>
</reference>
<evidence type="ECO:0000256" key="4">
    <source>
        <dbReference type="ARBA" id="ARBA00049556"/>
    </source>
</evidence>
<evidence type="ECO:0000256" key="1">
    <source>
        <dbReference type="ARBA" id="ARBA00009463"/>
    </source>
</evidence>
<dbReference type="HOGENOM" id="CLU_010448_0_0_0"/>
<dbReference type="Gene3D" id="3.90.226.10">
    <property type="entry name" value="2-enoyl-CoA Hydratase, Chain A, domain 1"/>
    <property type="match status" value="1"/>
</dbReference>
<dbReference type="OrthoDB" id="9771883at2"/>
<dbReference type="Gene3D" id="1.10.1040.50">
    <property type="match status" value="1"/>
</dbReference>
<evidence type="ECO:0000313" key="8">
    <source>
        <dbReference type="EMBL" id="EFO80244.1"/>
    </source>
</evidence>
<dbReference type="SUPFAM" id="SSF48179">
    <property type="entry name" value="6-phosphogluconate dehydrogenase C-terminal domain-like"/>
    <property type="match status" value="2"/>
</dbReference>
<dbReference type="InterPro" id="IPR008927">
    <property type="entry name" value="6-PGluconate_DH-like_C_sf"/>
</dbReference>
<evidence type="ECO:0000259" key="5">
    <source>
        <dbReference type="Pfam" id="PF00725"/>
    </source>
</evidence>
<evidence type="ECO:0000256" key="2">
    <source>
        <dbReference type="ARBA" id="ARBA00023002"/>
    </source>
</evidence>
<dbReference type="eggNOG" id="COG1024">
    <property type="taxonomic scope" value="Bacteria"/>
</dbReference>
<dbReference type="InterPro" id="IPR029045">
    <property type="entry name" value="ClpP/crotonase-like_dom_sf"/>
</dbReference>
<keyword evidence="2" id="KW-0560">Oxidoreductase</keyword>
<comment type="similarity">
    <text evidence="1">Belongs to the 3-hydroxyacyl-CoA dehydrogenase family.</text>
</comment>
<dbReference type="GO" id="GO:0070403">
    <property type="term" value="F:NAD+ binding"/>
    <property type="evidence" value="ECO:0007669"/>
    <property type="project" value="InterPro"/>
</dbReference>
<keyword evidence="3" id="KW-0520">NAD</keyword>
<dbReference type="GO" id="GO:0003857">
    <property type="term" value="F:(3S)-3-hydroxyacyl-CoA dehydrogenase (NAD+) activity"/>
    <property type="evidence" value="ECO:0007669"/>
    <property type="project" value="UniProtKB-EC"/>
</dbReference>
<dbReference type="PANTHER" id="PTHR48075:SF7">
    <property type="entry name" value="3-HYDROXYACYL-COA DEHYDROGENASE-RELATED"/>
    <property type="match status" value="1"/>
</dbReference>
<dbReference type="SUPFAM" id="SSF51735">
    <property type="entry name" value="NAD(P)-binding Rossmann-fold domains"/>
    <property type="match status" value="1"/>
</dbReference>